<dbReference type="VEuPathDB" id="TriTrypDB:LtaPh_2918300"/>
<dbReference type="Pfam" id="PF03061">
    <property type="entry name" value="4HBT"/>
    <property type="match status" value="1"/>
</dbReference>
<evidence type="ECO:0000313" key="3">
    <source>
        <dbReference type="EMBL" id="GET90457.1"/>
    </source>
</evidence>
<feature type="domain" description="HotDog ACOT-type" evidence="2">
    <location>
        <begin position="235"/>
        <end position="347"/>
    </location>
</feature>
<dbReference type="InterPro" id="IPR040170">
    <property type="entry name" value="Cytosol_ACT"/>
</dbReference>
<dbReference type="FunFam" id="3.10.129.10:FF:000116">
    <property type="entry name" value="Thioesterase superfamily, putative"/>
    <property type="match status" value="1"/>
</dbReference>
<dbReference type="GO" id="GO:0052816">
    <property type="term" value="F:long-chain fatty acyl-CoA hydrolase activity"/>
    <property type="evidence" value="ECO:0007669"/>
    <property type="project" value="TreeGrafter"/>
</dbReference>
<dbReference type="Proteomes" id="UP000419144">
    <property type="component" value="Unassembled WGS sequence"/>
</dbReference>
<dbReference type="InterPro" id="IPR006683">
    <property type="entry name" value="Thioestr_dom"/>
</dbReference>
<organism evidence="3 4">
    <name type="scientific">Leishmania tarentolae</name>
    <name type="common">Sauroleishmania tarentolae</name>
    <dbReference type="NCBI Taxonomy" id="5689"/>
    <lineage>
        <taxon>Eukaryota</taxon>
        <taxon>Discoba</taxon>
        <taxon>Euglenozoa</taxon>
        <taxon>Kinetoplastea</taxon>
        <taxon>Metakinetoplastina</taxon>
        <taxon>Trypanosomatida</taxon>
        <taxon>Trypanosomatidae</taxon>
        <taxon>Leishmaniinae</taxon>
        <taxon>Leishmania</taxon>
        <taxon>lizard Leishmania</taxon>
    </lineage>
</organism>
<evidence type="ECO:0000256" key="1">
    <source>
        <dbReference type="ARBA" id="ARBA00022801"/>
    </source>
</evidence>
<dbReference type="GO" id="GO:0009062">
    <property type="term" value="P:fatty acid catabolic process"/>
    <property type="evidence" value="ECO:0007669"/>
    <property type="project" value="TreeGrafter"/>
</dbReference>
<reference evidence="3" key="1">
    <citation type="submission" date="2019-11" db="EMBL/GenBank/DDBJ databases">
        <title>Leishmania tarentolae CDS.</title>
        <authorList>
            <person name="Goto Y."/>
            <person name="Yamagishi J."/>
        </authorList>
    </citation>
    <scope>NUCLEOTIDE SEQUENCE [LARGE SCALE GENOMIC DNA]</scope>
    <source>
        <strain evidence="3">Parrot Tar II</strain>
    </source>
</reference>
<dbReference type="OrthoDB" id="331699at2759"/>
<feature type="domain" description="HotDog ACOT-type" evidence="2">
    <location>
        <begin position="41"/>
        <end position="169"/>
    </location>
</feature>
<name>A0A640KSD6_LEITA</name>
<dbReference type="PROSITE" id="PS51770">
    <property type="entry name" value="HOTDOG_ACOT"/>
    <property type="match status" value="2"/>
</dbReference>
<accession>A0A640KSD6</accession>
<dbReference type="InterPro" id="IPR029069">
    <property type="entry name" value="HotDog_dom_sf"/>
</dbReference>
<dbReference type="FunFam" id="3.10.129.10:FF:000136">
    <property type="entry name" value="Thioesterase superfamily, putative"/>
    <property type="match status" value="1"/>
</dbReference>
<dbReference type="EMBL" id="BLBS01000041">
    <property type="protein sequence ID" value="GET90457.1"/>
    <property type="molecule type" value="Genomic_DNA"/>
</dbReference>
<protein>
    <recommendedName>
        <fullName evidence="2">HotDog ACOT-type domain-containing protein</fullName>
    </recommendedName>
</protein>
<keyword evidence="4" id="KW-1185">Reference proteome</keyword>
<dbReference type="SUPFAM" id="SSF54637">
    <property type="entry name" value="Thioesterase/thiol ester dehydrase-isomerase"/>
    <property type="match status" value="2"/>
</dbReference>
<dbReference type="PANTHER" id="PTHR11049">
    <property type="entry name" value="ACYL COENZYME A THIOESTER HYDROLASE"/>
    <property type="match status" value="1"/>
</dbReference>
<gene>
    <name evidence="3" type="ORF">LtaPh_2918300</name>
</gene>
<dbReference type="AlphaFoldDB" id="A0A640KSD6"/>
<evidence type="ECO:0000259" key="2">
    <source>
        <dbReference type="PROSITE" id="PS51770"/>
    </source>
</evidence>
<dbReference type="Gene3D" id="3.10.129.10">
    <property type="entry name" value="Hotdog Thioesterase"/>
    <property type="match status" value="2"/>
</dbReference>
<dbReference type="InterPro" id="IPR033120">
    <property type="entry name" value="HOTDOG_ACOT"/>
</dbReference>
<comment type="caution">
    <text evidence="3">The sequence shown here is derived from an EMBL/GenBank/DDBJ whole genome shotgun (WGS) entry which is preliminary data.</text>
</comment>
<keyword evidence="1" id="KW-0378">Hydrolase</keyword>
<dbReference type="CDD" id="cd03442">
    <property type="entry name" value="BFIT_BACH"/>
    <property type="match status" value="1"/>
</dbReference>
<dbReference type="GO" id="GO:0005829">
    <property type="term" value="C:cytosol"/>
    <property type="evidence" value="ECO:0007669"/>
    <property type="project" value="TreeGrafter"/>
</dbReference>
<sequence length="399" mass="44582">MLRRAAWQAVSSRLIRPAVAASIASTSAALSEKRRTGVIVGNPKQGMMDPIHVSWTDIAGSDNIPGARLAAGRVLSMLDMCAARTSQKVADYQACRNHERYLTCTVGVTNTIFWSPILQGDAVRLDGRLVNCGSSSMGIYIRFYRQSPSTRTETLAGESFFTMVAITPDLKAAKVVPAIELTDPFDIELHHRYDKIRKLQEENAKDTTERLKRTLTTEEVQCPINQQKPTHVRINSTKVEANRIFFMSCMNNNNTVFGGELMAWMEQHAVHCGRMFTGNRYVFTIGMHSVAFPEPVLATDWVTLEATVIYVRNTTMEVDVVLRAERRDSSSVITNRASFVLINNDDIGRKCTIPMGLELHGATQEELQQFMEARVRYHGSVARRDHFHACNLPTGATTP</sequence>
<dbReference type="PANTHER" id="PTHR11049:SF24">
    <property type="entry name" value="CYTOSOLIC ACYL COENZYME A THIOESTER HYDROLASE"/>
    <property type="match status" value="1"/>
</dbReference>
<proteinExistence type="predicted"/>
<dbReference type="GO" id="GO:0006637">
    <property type="term" value="P:acyl-CoA metabolic process"/>
    <property type="evidence" value="ECO:0007669"/>
    <property type="project" value="TreeGrafter"/>
</dbReference>
<evidence type="ECO:0000313" key="4">
    <source>
        <dbReference type="Proteomes" id="UP000419144"/>
    </source>
</evidence>